<dbReference type="SUPFAM" id="SSF52540">
    <property type="entry name" value="P-loop containing nucleoside triphosphate hydrolases"/>
    <property type="match status" value="2"/>
</dbReference>
<feature type="compositionally biased region" description="Low complexity" evidence="4">
    <location>
        <begin position="1"/>
        <end position="28"/>
    </location>
</feature>
<feature type="domain" description="Helicase ATP-binding" evidence="5">
    <location>
        <begin position="475"/>
        <end position="634"/>
    </location>
</feature>
<comment type="caution">
    <text evidence="7">The sequence shown here is derived from an EMBL/GenBank/DDBJ whole genome shotgun (WGS) entry which is preliminary data.</text>
</comment>
<dbReference type="PROSITE" id="PS51192">
    <property type="entry name" value="HELICASE_ATP_BIND_1"/>
    <property type="match status" value="1"/>
</dbReference>
<evidence type="ECO:0000256" key="2">
    <source>
        <dbReference type="ARBA" id="ARBA00022801"/>
    </source>
</evidence>
<keyword evidence="8" id="KW-1185">Reference proteome</keyword>
<dbReference type="PANTHER" id="PTHR10799">
    <property type="entry name" value="SNF2/RAD54 HELICASE FAMILY"/>
    <property type="match status" value="1"/>
</dbReference>
<dbReference type="Pfam" id="PF00176">
    <property type="entry name" value="SNF2-rel_dom"/>
    <property type="match status" value="1"/>
</dbReference>
<dbReference type="InterPro" id="IPR038718">
    <property type="entry name" value="SNF2-like_sf"/>
</dbReference>
<dbReference type="SMART" id="SM00490">
    <property type="entry name" value="HELICc"/>
    <property type="match status" value="1"/>
</dbReference>
<dbReference type="EMBL" id="JAPDFR010000009">
    <property type="protein sequence ID" value="KAK0383245.1"/>
    <property type="molecule type" value="Genomic_DNA"/>
</dbReference>
<dbReference type="AlphaFoldDB" id="A0AA39G9L4"/>
<dbReference type="PROSITE" id="PS51194">
    <property type="entry name" value="HELICASE_CTER"/>
    <property type="match status" value="1"/>
</dbReference>
<dbReference type="InterPro" id="IPR027417">
    <property type="entry name" value="P-loop_NTPase"/>
</dbReference>
<accession>A0AA39G9L4</accession>
<dbReference type="GO" id="GO:0005524">
    <property type="term" value="F:ATP binding"/>
    <property type="evidence" value="ECO:0007669"/>
    <property type="project" value="InterPro"/>
</dbReference>
<dbReference type="InterPro" id="IPR049730">
    <property type="entry name" value="SNF2/RAD54-like_C"/>
</dbReference>
<evidence type="ECO:0000259" key="6">
    <source>
        <dbReference type="PROSITE" id="PS51194"/>
    </source>
</evidence>
<keyword evidence="3" id="KW-0067">ATP-binding</keyword>
<keyword evidence="1" id="KW-0547">Nucleotide-binding</keyword>
<feature type="region of interest" description="Disordered" evidence="4">
    <location>
        <begin position="424"/>
        <end position="445"/>
    </location>
</feature>
<name>A0AA39G9L4_SARSR</name>
<feature type="compositionally biased region" description="Low complexity" evidence="4">
    <location>
        <begin position="82"/>
        <end position="97"/>
    </location>
</feature>
<dbReference type="Proteomes" id="UP001175261">
    <property type="component" value="Unassembled WGS sequence"/>
</dbReference>
<feature type="compositionally biased region" description="Polar residues" evidence="4">
    <location>
        <begin position="265"/>
        <end position="276"/>
    </location>
</feature>
<evidence type="ECO:0000256" key="4">
    <source>
        <dbReference type="SAM" id="MobiDB-lite"/>
    </source>
</evidence>
<evidence type="ECO:0000256" key="1">
    <source>
        <dbReference type="ARBA" id="ARBA00022741"/>
    </source>
</evidence>
<evidence type="ECO:0000259" key="5">
    <source>
        <dbReference type="PROSITE" id="PS51192"/>
    </source>
</evidence>
<dbReference type="InterPro" id="IPR001650">
    <property type="entry name" value="Helicase_C-like"/>
</dbReference>
<dbReference type="Pfam" id="PF00271">
    <property type="entry name" value="Helicase_C"/>
    <property type="match status" value="1"/>
</dbReference>
<dbReference type="InterPro" id="IPR014001">
    <property type="entry name" value="Helicase_ATP-bd"/>
</dbReference>
<proteinExistence type="predicted"/>
<sequence length="997" mass="110694">MPPLDSSPLPLRRSNMAPRSPSRSSPFRETNGDLDEATIPCSPVAFLPPFRRGVGDATQSTITQPTQILSRPGLNGDTQERSSSPSVVEVPASSPFRSPAPPRKLGSRLAPAGTIFRPPPKQVPAKRPTPEHISLISDDEDDDLTPPRGEIVPTTFKAQVSAYRYDAAKEEANRTKLRQIYDIHKDRFPVLLVKKALVQCNYDVEDAIDWLSKHGKKYASAFGNADANNHAPLAWYARPTVAPPPKPHPATPPKPKRRRLMQGLRQRSSPASQAATFQAPPPSSDDPLVIDLVDNDQEDAFKIDSSPAPSASGDARILECINTSSVKDLAAMTGLKEAQLEVLVNKAPFADLDDARAVTITKSSGRSRKARDDVGETVVNAVEVFLQSVDAIDEVVAKCEAKAKLVKGVMDDWDLDSFGRSRLEKNTTKGQDLPPTPTSDGDLKLSRPPIPDQPAYLNGHCQMKPFQLFGLNWMSLLHNYDIGCILADDMGLGKTCQVISFVAHLVENYEKQQSGSRPWPNLIVVPPSTYDNWLAEFEKFAPALSVIGYRGTQAERSEIAYEIESSPASYHAVIATYTQLKTEEDIEAMQSIKLHTAIFDEGHLLKNPDTGRYRTPVQNNLLEMIALLSFINPRMFEGCMDHIIHIFKQKVTVRDVGNGAFLYRERVERARNILAPFLLQRSKDQVLSDMPQKINTIVNCDMTVSQKVTYDEYESAFRGEAKKASATKGRGNDQNNPWIQLRKAALHPLLFRRHFTDKMAEEMAGILMDRVDQDILRQPVLKHLVDELKACSDFDLHLWCRDYKALLGKFDLPADALTNSGKVNKLLELIAQYREKGDRVLVFSKFSSVIRLLNEVLDNLDIPALVLAGETAVSERQDLINEFNTNRDIPVFLLTTGAGGTGINLTSANKVIIFDQSDNPQDDVQAENRAHRLGQTRDVEIVRLLSSGTVEGLIHEACRKKLELAKKVTGSSTAELDDGENMETKVRKMMKEQLTPP</sequence>
<gene>
    <name evidence="7" type="ORF">NLU13_9158</name>
</gene>
<feature type="compositionally biased region" description="Polar residues" evidence="4">
    <location>
        <begin position="57"/>
        <end position="69"/>
    </location>
</feature>
<dbReference type="CDD" id="cd18793">
    <property type="entry name" value="SF2_C_SNF"/>
    <property type="match status" value="1"/>
</dbReference>
<dbReference type="SMART" id="SM00487">
    <property type="entry name" value="DEXDc"/>
    <property type="match status" value="1"/>
</dbReference>
<evidence type="ECO:0000313" key="8">
    <source>
        <dbReference type="Proteomes" id="UP001175261"/>
    </source>
</evidence>
<dbReference type="Gene3D" id="1.10.8.10">
    <property type="entry name" value="DNA helicase RuvA subunit, C-terminal domain"/>
    <property type="match status" value="1"/>
</dbReference>
<feature type="region of interest" description="Disordered" evidence="4">
    <location>
        <begin position="1"/>
        <end position="150"/>
    </location>
</feature>
<keyword evidence="2" id="KW-0378">Hydrolase</keyword>
<dbReference type="Gene3D" id="3.40.50.10810">
    <property type="entry name" value="Tandem AAA-ATPase domain"/>
    <property type="match status" value="1"/>
</dbReference>
<feature type="compositionally biased region" description="Pro residues" evidence="4">
    <location>
        <begin position="241"/>
        <end position="253"/>
    </location>
</feature>
<dbReference type="GO" id="GO:0016787">
    <property type="term" value="F:hydrolase activity"/>
    <property type="evidence" value="ECO:0007669"/>
    <property type="project" value="UniProtKB-KW"/>
</dbReference>
<evidence type="ECO:0000313" key="7">
    <source>
        <dbReference type="EMBL" id="KAK0383245.1"/>
    </source>
</evidence>
<protein>
    <submittedName>
        <fullName evidence="7">Uncharacterized protein</fullName>
    </submittedName>
</protein>
<feature type="domain" description="Helicase C-terminal" evidence="6">
    <location>
        <begin position="825"/>
        <end position="990"/>
    </location>
</feature>
<dbReference type="InterPro" id="IPR000330">
    <property type="entry name" value="SNF2_N"/>
</dbReference>
<organism evidence="7 8">
    <name type="scientific">Sarocladium strictum</name>
    <name type="common">Black bundle disease fungus</name>
    <name type="synonym">Acremonium strictum</name>
    <dbReference type="NCBI Taxonomy" id="5046"/>
    <lineage>
        <taxon>Eukaryota</taxon>
        <taxon>Fungi</taxon>
        <taxon>Dikarya</taxon>
        <taxon>Ascomycota</taxon>
        <taxon>Pezizomycotina</taxon>
        <taxon>Sordariomycetes</taxon>
        <taxon>Hypocreomycetidae</taxon>
        <taxon>Hypocreales</taxon>
        <taxon>Sarocladiaceae</taxon>
        <taxon>Sarocladium</taxon>
    </lineage>
</organism>
<reference evidence="7" key="1">
    <citation type="submission" date="2022-10" db="EMBL/GenBank/DDBJ databases">
        <title>Determination and structural analysis of whole genome sequence of Sarocladium strictum F4-1.</title>
        <authorList>
            <person name="Hu L."/>
            <person name="Jiang Y."/>
        </authorList>
    </citation>
    <scope>NUCLEOTIDE SEQUENCE</scope>
    <source>
        <strain evidence="7">F4-1</strain>
    </source>
</reference>
<dbReference type="Gene3D" id="3.40.50.300">
    <property type="entry name" value="P-loop containing nucleotide triphosphate hydrolases"/>
    <property type="match status" value="1"/>
</dbReference>
<feature type="region of interest" description="Disordered" evidence="4">
    <location>
        <begin position="237"/>
        <end position="289"/>
    </location>
</feature>
<evidence type="ECO:0000256" key="3">
    <source>
        <dbReference type="ARBA" id="ARBA00022840"/>
    </source>
</evidence>